<dbReference type="GO" id="GO:0005739">
    <property type="term" value="C:mitochondrion"/>
    <property type="evidence" value="ECO:0007669"/>
    <property type="project" value="UniProtKB-SubCell"/>
</dbReference>
<proteinExistence type="inferred from homology"/>
<keyword evidence="12" id="KW-1133">Transmembrane helix</keyword>
<sequence length="311" mass="35309">MKWLFWASPPQDDSNSNSGAASQVKCRNNENVDVPAPSNAAPPSDRTISKVQSSSRDWNSIVNATDWKQFTEPRTIIPTALVTGGILLCVHIHRKYLRRIPEAGHISPSFFRRRSLLGKVTSVGDGDNFRMYHTPGGKLGGWEWWRKVPTGKNELKNRTIHVRLAGVDAPELPHFGRPAQPFSQEAHSWLTNYILGRRVRAHLYRPDQYGRVVATVYVRRWLFFRQDVGLQMLKHGLATVYEAKTGVEFGGVELERQYREAEACAKKKGKGMWKALKGGTKGEWESPREYKTRMAAEEGQKKNARGITRKK</sequence>
<evidence type="ECO:0000256" key="2">
    <source>
        <dbReference type="ARBA" id="ARBA00004173"/>
    </source>
</evidence>
<evidence type="ECO:0000256" key="5">
    <source>
        <dbReference type="ARBA" id="ARBA00014651"/>
    </source>
</evidence>
<evidence type="ECO:0000256" key="11">
    <source>
        <dbReference type="ARBA" id="ARBA00022837"/>
    </source>
</evidence>
<keyword evidence="11" id="KW-0106">Calcium</keyword>
<dbReference type="GO" id="GO:0016020">
    <property type="term" value="C:membrane"/>
    <property type="evidence" value="ECO:0007669"/>
    <property type="project" value="UniProtKB-SubCell"/>
</dbReference>
<dbReference type="InterPro" id="IPR035437">
    <property type="entry name" value="SNase_OB-fold_sf"/>
</dbReference>
<dbReference type="Pfam" id="PF00565">
    <property type="entry name" value="SNase"/>
    <property type="match status" value="1"/>
</dbReference>
<reference evidence="18" key="3">
    <citation type="journal article" date="2010" name="Genome Res.">
        <title>Population genomic sequencing of Coccidioides fungi reveals recent hybridization and transposon control.</title>
        <authorList>
            <person name="Neafsey D.E."/>
            <person name="Barker B.M."/>
            <person name="Sharpton T.J."/>
            <person name="Stajich J.E."/>
            <person name="Park D.J."/>
            <person name="Whiston E."/>
            <person name="Hung C.-Y."/>
            <person name="McMahan C."/>
            <person name="White J."/>
            <person name="Sykes S."/>
            <person name="Heiman D."/>
            <person name="Young S."/>
            <person name="Zeng Q."/>
            <person name="Abouelleil A."/>
            <person name="Aftuck L."/>
            <person name="Bessette D."/>
            <person name="Brown A."/>
            <person name="FitzGerald M."/>
            <person name="Lui A."/>
            <person name="Macdonald J.P."/>
            <person name="Priest M."/>
            <person name="Orbach M.J."/>
            <person name="Galgiani J.N."/>
            <person name="Kirkland T.N."/>
            <person name="Cole G.T."/>
            <person name="Birren B.W."/>
            <person name="Henn M.R."/>
            <person name="Taylor J.W."/>
            <person name="Rounsley S.D."/>
        </authorList>
    </citation>
    <scope>NUCLEOTIDE SEQUENCE [LARGE SCALE GENOMIC DNA]</scope>
    <source>
        <strain evidence="18">RMSCC 3488</strain>
    </source>
</reference>
<dbReference type="Proteomes" id="UP000054567">
    <property type="component" value="Unassembled WGS sequence"/>
</dbReference>
<accession>A0A0J6FLM6</accession>
<evidence type="ECO:0000256" key="12">
    <source>
        <dbReference type="ARBA" id="ARBA00022989"/>
    </source>
</evidence>
<dbReference type="VEuPathDB" id="FungiDB:CPAG_06637"/>
<evidence type="ECO:0000256" key="7">
    <source>
        <dbReference type="ARBA" id="ARBA00022722"/>
    </source>
</evidence>
<dbReference type="GO" id="GO:0004519">
    <property type="term" value="F:endonuclease activity"/>
    <property type="evidence" value="ECO:0007669"/>
    <property type="project" value="UniProtKB-KW"/>
</dbReference>
<keyword evidence="10" id="KW-0378">Hydrolase</keyword>
<evidence type="ECO:0000313" key="17">
    <source>
        <dbReference type="EMBL" id="KMM70325.1"/>
    </source>
</evidence>
<feature type="domain" description="TNase-like" evidence="16">
    <location>
        <begin position="114"/>
        <end position="275"/>
    </location>
</feature>
<evidence type="ECO:0000256" key="3">
    <source>
        <dbReference type="ARBA" id="ARBA00005435"/>
    </source>
</evidence>
<evidence type="ECO:0000256" key="1">
    <source>
        <dbReference type="ARBA" id="ARBA00004167"/>
    </source>
</evidence>
<keyword evidence="14" id="KW-0472">Membrane</keyword>
<dbReference type="Gene3D" id="2.40.50.90">
    <property type="match status" value="1"/>
</dbReference>
<feature type="compositionally biased region" description="Polar residues" evidence="15">
    <location>
        <begin position="11"/>
        <end position="31"/>
    </location>
</feature>
<reference evidence="17 18" key="1">
    <citation type="submission" date="2007-06" db="EMBL/GenBank/DDBJ databases">
        <title>The Genome Sequence of Coccidioides posadasii RMSCC_3488.</title>
        <authorList>
            <consortium name="Coccidioides Genome Resources Consortium"/>
            <consortium name="The Broad Institute Genome Sequencing Platform"/>
            <person name="Henn M.R."/>
            <person name="Sykes S."/>
            <person name="Young S."/>
            <person name="Jaffe D."/>
            <person name="Berlin A."/>
            <person name="Alvarez P."/>
            <person name="Butler J."/>
            <person name="Gnerre S."/>
            <person name="Grabherr M."/>
            <person name="Mauceli E."/>
            <person name="Brockman W."/>
            <person name="Kodira C."/>
            <person name="Alvarado L."/>
            <person name="Zeng Q."/>
            <person name="Crawford M."/>
            <person name="Antoine C."/>
            <person name="Devon K."/>
            <person name="Galgiani J."/>
            <person name="Orsborn K."/>
            <person name="Lewis M.L."/>
            <person name="Nusbaum C."/>
            <person name="Galagan J."/>
            <person name="Birren B."/>
        </authorList>
    </citation>
    <scope>NUCLEOTIDE SEQUENCE [LARGE SCALE GENOMIC DNA]</scope>
    <source>
        <strain evidence="17 18">RMSCC 3488</strain>
    </source>
</reference>
<dbReference type="SUPFAM" id="SSF50199">
    <property type="entry name" value="Staphylococcal nuclease"/>
    <property type="match status" value="1"/>
</dbReference>
<evidence type="ECO:0000256" key="15">
    <source>
        <dbReference type="SAM" id="MobiDB-lite"/>
    </source>
</evidence>
<evidence type="ECO:0000256" key="13">
    <source>
        <dbReference type="ARBA" id="ARBA00023128"/>
    </source>
</evidence>
<comment type="subcellular location">
    <subcellularLocation>
        <location evidence="1">Membrane</location>
        <topology evidence="1">Single-pass membrane protein</topology>
    </subcellularLocation>
    <subcellularLocation>
        <location evidence="2">Mitochondrion</location>
    </subcellularLocation>
</comment>
<keyword evidence="13" id="KW-0496">Mitochondrion</keyword>
<name>A0A0J6FLM6_COCPO</name>
<feature type="region of interest" description="Disordered" evidence="15">
    <location>
        <begin position="1"/>
        <end position="53"/>
    </location>
</feature>
<evidence type="ECO:0000256" key="14">
    <source>
        <dbReference type="ARBA" id="ARBA00023136"/>
    </source>
</evidence>
<reference evidence="18" key="2">
    <citation type="journal article" date="2009" name="Genome Res.">
        <title>Comparative genomic analyses of the human fungal pathogens Coccidioides and their relatives.</title>
        <authorList>
            <person name="Sharpton T.J."/>
            <person name="Stajich J.E."/>
            <person name="Rounsley S.D."/>
            <person name="Gardner M.J."/>
            <person name="Wortman J.R."/>
            <person name="Jordar V.S."/>
            <person name="Maiti R."/>
            <person name="Kodira C.D."/>
            <person name="Neafsey D.E."/>
            <person name="Zeng Q."/>
            <person name="Hung C.-Y."/>
            <person name="McMahan C."/>
            <person name="Muszewska A."/>
            <person name="Grynberg M."/>
            <person name="Mandel M.A."/>
            <person name="Kellner E.M."/>
            <person name="Barker B.M."/>
            <person name="Galgiani J.N."/>
            <person name="Orbach M.J."/>
            <person name="Kirkland T.N."/>
            <person name="Cole G.T."/>
            <person name="Henn M.R."/>
            <person name="Birren B.W."/>
            <person name="Taylor J.W."/>
        </authorList>
    </citation>
    <scope>NUCLEOTIDE SEQUENCE [LARGE SCALE GENOMIC DNA]</scope>
    <source>
        <strain evidence="18">RMSCC 3488</strain>
    </source>
</reference>
<evidence type="ECO:0000313" key="18">
    <source>
        <dbReference type="Proteomes" id="UP000054567"/>
    </source>
</evidence>
<evidence type="ECO:0000259" key="16">
    <source>
        <dbReference type="PROSITE" id="PS50830"/>
    </source>
</evidence>
<evidence type="ECO:0000256" key="9">
    <source>
        <dbReference type="ARBA" id="ARBA00022759"/>
    </source>
</evidence>
<keyword evidence="9" id="KW-0255">Endonuclease</keyword>
<keyword evidence="8" id="KW-0479">Metal-binding</keyword>
<evidence type="ECO:0000256" key="6">
    <source>
        <dbReference type="ARBA" id="ARBA00022692"/>
    </source>
</evidence>
<dbReference type="EMBL" id="DS268112">
    <property type="protein sequence ID" value="KMM70325.1"/>
    <property type="molecule type" value="Genomic_DNA"/>
</dbReference>
<dbReference type="InterPro" id="IPR016071">
    <property type="entry name" value="Staphylococal_nuclease_OB-fold"/>
</dbReference>
<dbReference type="SMR" id="A0A0J6FLM6"/>
<dbReference type="GO" id="GO:0016787">
    <property type="term" value="F:hydrolase activity"/>
    <property type="evidence" value="ECO:0007669"/>
    <property type="project" value="UniProtKB-KW"/>
</dbReference>
<gene>
    <name evidence="17" type="ORF">CPAG_06637</name>
</gene>
<dbReference type="PANTHER" id="PTHR12302">
    <property type="entry name" value="EBNA2 BINDING PROTEIN P100"/>
    <property type="match status" value="1"/>
</dbReference>
<keyword evidence="6" id="KW-0812">Transmembrane</keyword>
<dbReference type="OrthoDB" id="430293at2759"/>
<keyword evidence="7" id="KW-0540">Nuclease</keyword>
<dbReference type="FunFam" id="2.40.50.90:FF:000029">
    <property type="entry name" value="Probable endonuclease lcl3"/>
    <property type="match status" value="1"/>
</dbReference>
<evidence type="ECO:0000256" key="10">
    <source>
        <dbReference type="ARBA" id="ARBA00022801"/>
    </source>
</evidence>
<dbReference type="GO" id="GO:0046872">
    <property type="term" value="F:metal ion binding"/>
    <property type="evidence" value="ECO:0007669"/>
    <property type="project" value="UniProtKB-KW"/>
</dbReference>
<comment type="similarity">
    <text evidence="3">Belongs to the LCL3 family.</text>
</comment>
<dbReference type="PROSITE" id="PS50830">
    <property type="entry name" value="TNASE_3"/>
    <property type="match status" value="1"/>
</dbReference>
<organism evidence="17 18">
    <name type="scientific">Coccidioides posadasii RMSCC 3488</name>
    <dbReference type="NCBI Taxonomy" id="454284"/>
    <lineage>
        <taxon>Eukaryota</taxon>
        <taxon>Fungi</taxon>
        <taxon>Dikarya</taxon>
        <taxon>Ascomycota</taxon>
        <taxon>Pezizomycotina</taxon>
        <taxon>Eurotiomycetes</taxon>
        <taxon>Eurotiomycetidae</taxon>
        <taxon>Onygenales</taxon>
        <taxon>Onygenaceae</taxon>
        <taxon>Coccidioides</taxon>
    </lineage>
</organism>
<evidence type="ECO:0000256" key="4">
    <source>
        <dbReference type="ARBA" id="ARBA00013404"/>
    </source>
</evidence>
<dbReference type="AlphaFoldDB" id="A0A0J6FLM6"/>
<dbReference type="SMART" id="SM00318">
    <property type="entry name" value="SNc"/>
    <property type="match status" value="1"/>
</dbReference>
<protein>
    <recommendedName>
        <fullName evidence="4">Probable endonuclease LCL3</fullName>
    </recommendedName>
    <alternativeName>
        <fullName evidence="5">Probable endonuclease lcl3</fullName>
    </alternativeName>
</protein>
<dbReference type="PANTHER" id="PTHR12302:SF3">
    <property type="entry name" value="SERINE_THREONINE-PROTEIN KINASE 31"/>
    <property type="match status" value="1"/>
</dbReference>
<evidence type="ECO:0000256" key="8">
    <source>
        <dbReference type="ARBA" id="ARBA00022723"/>
    </source>
</evidence>